<dbReference type="EMBL" id="RKHO01000001">
    <property type="protein sequence ID" value="ROR90323.1"/>
    <property type="molecule type" value="Genomic_DNA"/>
</dbReference>
<accession>A0A3N2CS01</accession>
<dbReference type="OrthoDB" id="3786861at2"/>
<name>A0A3N2CS01_9ACTN</name>
<dbReference type="AlphaFoldDB" id="A0A3N2CS01"/>
<keyword evidence="1" id="KW-0812">Transmembrane</keyword>
<keyword evidence="1" id="KW-0472">Membrane</keyword>
<keyword evidence="1" id="KW-1133">Transmembrane helix</keyword>
<evidence type="ECO:0000313" key="2">
    <source>
        <dbReference type="EMBL" id="ROR90323.1"/>
    </source>
</evidence>
<dbReference type="InterPro" id="IPR022062">
    <property type="entry name" value="DUF3618"/>
</dbReference>
<protein>
    <submittedName>
        <fullName evidence="2">Uncharacterized protein DUF3618</fullName>
    </submittedName>
</protein>
<evidence type="ECO:0000313" key="3">
    <source>
        <dbReference type="Proteomes" id="UP000281738"/>
    </source>
</evidence>
<dbReference type="Proteomes" id="UP000281738">
    <property type="component" value="Unassembled WGS sequence"/>
</dbReference>
<keyword evidence="3" id="KW-1185">Reference proteome</keyword>
<feature type="transmembrane region" description="Helical" evidence="1">
    <location>
        <begin position="57"/>
        <end position="78"/>
    </location>
</feature>
<gene>
    <name evidence="2" type="ORF">EDD33_1159</name>
</gene>
<reference evidence="2 3" key="1">
    <citation type="submission" date="2018-11" db="EMBL/GenBank/DDBJ databases">
        <title>Sequencing the genomes of 1000 actinobacteria strains.</title>
        <authorList>
            <person name="Klenk H.-P."/>
        </authorList>
    </citation>
    <scope>NUCLEOTIDE SEQUENCE [LARGE SCALE GENOMIC DNA]</scope>
    <source>
        <strain evidence="2 3">DSM 12652</strain>
    </source>
</reference>
<evidence type="ECO:0000256" key="1">
    <source>
        <dbReference type="SAM" id="Phobius"/>
    </source>
</evidence>
<proteinExistence type="predicted"/>
<organism evidence="2 3">
    <name type="scientific">Nocardioides aurantiacus</name>
    <dbReference type="NCBI Taxonomy" id="86796"/>
    <lineage>
        <taxon>Bacteria</taxon>
        <taxon>Bacillati</taxon>
        <taxon>Actinomycetota</taxon>
        <taxon>Actinomycetes</taxon>
        <taxon>Propionibacteriales</taxon>
        <taxon>Nocardioidaceae</taxon>
        <taxon>Nocardioides</taxon>
    </lineage>
</organism>
<comment type="caution">
    <text evidence="2">The sequence shown here is derived from an EMBL/GenBank/DDBJ whole genome shotgun (WGS) entry which is preliminary data.</text>
</comment>
<sequence>MSQTPQEIQADIERQREQLAGTVDQLTQKLDVKAQAKHKVADVKNRATTDDGSPEPALLGAGAGAAAGVLLALLIIAWRSRR</sequence>
<dbReference type="RefSeq" id="WP_123389489.1">
    <property type="nucleotide sequence ID" value="NZ_RKHO01000001.1"/>
</dbReference>
<dbReference type="Pfam" id="PF12277">
    <property type="entry name" value="DUF3618"/>
    <property type="match status" value="1"/>
</dbReference>